<evidence type="ECO:0000313" key="2">
    <source>
        <dbReference type="Proteomes" id="UP000836387"/>
    </source>
</evidence>
<gene>
    <name evidence="1" type="ORF">CRV2_00006955</name>
</gene>
<protein>
    <submittedName>
        <fullName evidence="1">Uncharacterized protein</fullName>
    </submittedName>
</protein>
<reference evidence="1" key="2">
    <citation type="submission" date="2021-10" db="EMBL/GenBank/DDBJ databases">
        <authorList>
            <person name="Piombo E."/>
        </authorList>
    </citation>
    <scope>NUCLEOTIDE SEQUENCE</scope>
</reference>
<keyword evidence="2" id="KW-1185">Reference proteome</keyword>
<dbReference type="Proteomes" id="UP000836387">
    <property type="component" value="Unassembled WGS sequence"/>
</dbReference>
<dbReference type="EMBL" id="CADEHS020000003">
    <property type="protein sequence ID" value="CAG9938529.1"/>
    <property type="molecule type" value="Genomic_DNA"/>
</dbReference>
<organism evidence="1 2">
    <name type="scientific">Clonostachys rosea f. rosea IK726</name>
    <dbReference type="NCBI Taxonomy" id="1349383"/>
    <lineage>
        <taxon>Eukaryota</taxon>
        <taxon>Fungi</taxon>
        <taxon>Dikarya</taxon>
        <taxon>Ascomycota</taxon>
        <taxon>Pezizomycotina</taxon>
        <taxon>Sordariomycetes</taxon>
        <taxon>Hypocreomycetidae</taxon>
        <taxon>Hypocreales</taxon>
        <taxon>Bionectriaceae</taxon>
        <taxon>Clonostachys</taxon>
    </lineage>
</organism>
<proteinExistence type="predicted"/>
<evidence type="ECO:0000313" key="1">
    <source>
        <dbReference type="EMBL" id="CAG9938529.1"/>
    </source>
</evidence>
<reference evidence="1" key="1">
    <citation type="submission" date="2020-04" db="EMBL/GenBank/DDBJ databases">
        <authorList>
            <person name="Broberg M."/>
        </authorList>
    </citation>
    <scope>NUCLEOTIDE SEQUENCE</scope>
</reference>
<accession>A0ACA9TCA2</accession>
<sequence length="249" mass="27009">MPACPRTLQQERFAIRTTDTSKGELPDCGPEFHHLESDCARHSVCPPPVERQTGASDSSAMENTLAMHGLQYEATMGELPTPSNDTITGDGSGADDMSSTTGGGAGDDDASSTTEEGLEEGEASILEESCVEDGEPVDIYCRTCGWAIVRYNQDPICVPRGNCGTCADGERCEKLPRRVCYKIREYRIARGQGNENEMHALRDTLFSELVPLSQLVEGVAGICNEEVMQLLRAIEAQVRSNIEAHNGQH</sequence>
<comment type="caution">
    <text evidence="1">The sequence shown here is derived from an EMBL/GenBank/DDBJ whole genome shotgun (WGS) entry which is preliminary data.</text>
</comment>
<name>A0ACA9TCA2_BIOOC</name>